<keyword evidence="5 9" id="KW-0812">Transmembrane</keyword>
<comment type="similarity">
    <text evidence="3">Belongs to the SLC29A/ENT transporter (TC 2.A.57) family.</text>
</comment>
<evidence type="ECO:0000256" key="9">
    <source>
        <dbReference type="SAM" id="Phobius"/>
    </source>
</evidence>
<dbReference type="InterPro" id="IPR036259">
    <property type="entry name" value="MFS_trans_sf"/>
</dbReference>
<name>A0A4X1TSJ5_PIG</name>
<dbReference type="Pfam" id="PF01733">
    <property type="entry name" value="Nucleoside_tran"/>
    <property type="match status" value="1"/>
</dbReference>
<evidence type="ECO:0000313" key="10">
    <source>
        <dbReference type="Ensembl" id="ENSSSCP00070018180.1"/>
    </source>
</evidence>
<feature type="transmembrane region" description="Helical" evidence="9">
    <location>
        <begin position="384"/>
        <end position="406"/>
    </location>
</feature>
<dbReference type="AlphaFoldDB" id="A0A4X1TSJ5"/>
<evidence type="ECO:0000256" key="5">
    <source>
        <dbReference type="ARBA" id="ARBA00022692"/>
    </source>
</evidence>
<keyword evidence="6 9" id="KW-1133">Transmembrane helix</keyword>
<feature type="transmembrane region" description="Helical" evidence="9">
    <location>
        <begin position="152"/>
        <end position="173"/>
    </location>
</feature>
<reference evidence="10 11" key="1">
    <citation type="submission" date="2017-08" db="EMBL/GenBank/DDBJ databases">
        <title>USMARCv1.0.</title>
        <authorList>
            <person name="Hannum G.I."/>
            <person name="Koren S."/>
            <person name="Schroeder S.G."/>
            <person name="Chin S.C."/>
            <person name="Nonneman D.J."/>
            <person name="Becker S.A."/>
            <person name="Rosen B.D."/>
            <person name="Bickhart D.M."/>
            <person name="Putnam N.H."/>
            <person name="Green R.E."/>
            <person name="Tuggle C.K."/>
            <person name="Liu H."/>
            <person name="Rohrer G.A."/>
            <person name="Warr A."/>
            <person name="Hall R."/>
            <person name="Kim K."/>
            <person name="Hume D.A."/>
            <person name="Talbot R."/>
            <person name="Chow W."/>
            <person name="Howe K."/>
            <person name="Schwartz A.S."/>
            <person name="Watson M."/>
            <person name="Archibald A.L."/>
            <person name="Phillippy A.M."/>
            <person name="Smith T.P.L."/>
        </authorList>
    </citation>
    <scope>NUCLEOTIDE SEQUENCE [LARGE SCALE GENOMIC DNA]</scope>
</reference>
<evidence type="ECO:0000256" key="6">
    <source>
        <dbReference type="ARBA" id="ARBA00022989"/>
    </source>
</evidence>
<feature type="transmembrane region" description="Helical" evidence="9">
    <location>
        <begin position="318"/>
        <end position="339"/>
    </location>
</feature>
<feature type="transmembrane region" description="Helical" evidence="9">
    <location>
        <begin position="351"/>
        <end position="372"/>
    </location>
</feature>
<feature type="transmembrane region" description="Helical" evidence="9">
    <location>
        <begin position="215"/>
        <end position="236"/>
    </location>
</feature>
<comment type="subcellular location">
    <subcellularLocation>
        <location evidence="1">Apical cell membrane</location>
        <topology evidence="1">Multi-pass membrane protein</topology>
    </subcellularLocation>
    <subcellularLocation>
        <location evidence="2">Basolateral cell membrane</location>
        <topology evidence="2">Multi-pass membrane protein</topology>
    </subcellularLocation>
</comment>
<dbReference type="GO" id="GO:0016324">
    <property type="term" value="C:apical plasma membrane"/>
    <property type="evidence" value="ECO:0007669"/>
    <property type="project" value="UniProtKB-SubCell"/>
</dbReference>
<keyword evidence="4" id="KW-0813">Transport</keyword>
<proteinExistence type="inferred from homology"/>
<feature type="transmembrane region" description="Helical" evidence="9">
    <location>
        <begin position="120"/>
        <end position="140"/>
    </location>
</feature>
<evidence type="ECO:0000313" key="11">
    <source>
        <dbReference type="Proteomes" id="UP000314985"/>
    </source>
</evidence>
<dbReference type="NCBIfam" id="TIGR00939">
    <property type="entry name" value="2a57"/>
    <property type="match status" value="1"/>
</dbReference>
<evidence type="ECO:0000256" key="8">
    <source>
        <dbReference type="SAM" id="MobiDB-lite"/>
    </source>
</evidence>
<feature type="transmembrane region" description="Helical" evidence="9">
    <location>
        <begin position="185"/>
        <end position="209"/>
    </location>
</feature>
<dbReference type="PANTHER" id="PTHR10332:SF8">
    <property type="entry name" value="EQUILIBRATIVE NUCLEOSIDE TRANSPORTER 2"/>
    <property type="match status" value="1"/>
</dbReference>
<protein>
    <recommendedName>
        <fullName evidence="12">Equilibrative nucleoside transporter 2</fullName>
    </recommendedName>
</protein>
<feature type="region of interest" description="Disordered" evidence="8">
    <location>
        <begin position="266"/>
        <end position="302"/>
    </location>
</feature>
<evidence type="ECO:0000256" key="4">
    <source>
        <dbReference type="ARBA" id="ARBA00022448"/>
    </source>
</evidence>
<evidence type="ECO:0008006" key="12">
    <source>
        <dbReference type="Google" id="ProtNLM"/>
    </source>
</evidence>
<feature type="transmembrane region" description="Helical" evidence="9">
    <location>
        <begin position="418"/>
        <end position="442"/>
    </location>
</feature>
<dbReference type="SUPFAM" id="SSF103473">
    <property type="entry name" value="MFS general substrate transporter"/>
    <property type="match status" value="1"/>
</dbReference>
<organism evidence="10 11">
    <name type="scientific">Sus scrofa</name>
    <name type="common">Pig</name>
    <dbReference type="NCBI Taxonomy" id="9823"/>
    <lineage>
        <taxon>Eukaryota</taxon>
        <taxon>Metazoa</taxon>
        <taxon>Chordata</taxon>
        <taxon>Craniata</taxon>
        <taxon>Vertebrata</taxon>
        <taxon>Euteleostomi</taxon>
        <taxon>Mammalia</taxon>
        <taxon>Eutheria</taxon>
        <taxon>Laurasiatheria</taxon>
        <taxon>Artiodactyla</taxon>
        <taxon>Suina</taxon>
        <taxon>Suidae</taxon>
        <taxon>Sus</taxon>
    </lineage>
</organism>
<reference evidence="10" key="2">
    <citation type="submission" date="2025-08" db="UniProtKB">
        <authorList>
            <consortium name="Ensembl"/>
        </authorList>
    </citation>
    <scope>IDENTIFICATION</scope>
</reference>
<evidence type="ECO:0000256" key="7">
    <source>
        <dbReference type="ARBA" id="ARBA00023136"/>
    </source>
</evidence>
<dbReference type="GO" id="GO:0016323">
    <property type="term" value="C:basolateral plasma membrane"/>
    <property type="evidence" value="ECO:0007669"/>
    <property type="project" value="UniProtKB-SubCell"/>
</dbReference>
<dbReference type="InterPro" id="IPR034764">
    <property type="entry name" value="ENT1/ENT2"/>
</dbReference>
<dbReference type="Proteomes" id="UP000314985">
    <property type="component" value="Chromosome 2"/>
</dbReference>
<dbReference type="Ensembl" id="ENSSSCT00070021947.1">
    <property type="protein sequence ID" value="ENSSSCP00070018180.1"/>
    <property type="gene ID" value="ENSSSCG00070011255.1"/>
</dbReference>
<dbReference type="PANTHER" id="PTHR10332">
    <property type="entry name" value="EQUILIBRATIVE NUCLEOSIDE TRANSPORTER"/>
    <property type="match status" value="1"/>
</dbReference>
<evidence type="ECO:0000256" key="2">
    <source>
        <dbReference type="ARBA" id="ARBA00004554"/>
    </source>
</evidence>
<dbReference type="InterPro" id="IPR002259">
    <property type="entry name" value="Eqnu_transpt"/>
</dbReference>
<feature type="transmembrane region" description="Helical" evidence="9">
    <location>
        <begin position="37"/>
        <end position="63"/>
    </location>
</feature>
<dbReference type="GO" id="GO:0015213">
    <property type="term" value="F:uridine transmembrane transporter activity"/>
    <property type="evidence" value="ECO:0007669"/>
    <property type="project" value="UniProtKB-ARBA"/>
</dbReference>
<sequence length="518" mass="56456">MGVVVRSPKEPAWEAGGAAKAGRPPGDLLTDPHSYHLVGISFFILGLGTLLPWNFFITAIPYFQGRLAGANSTTKTLGTNHTSPADTFNFNNWVTLLSQLPLLLFTLLNSFLYQCIPETVRILGSLLIILLLFILTAVLVKVDMSPGPFFSITMASVWFINSFGAVLQGSLFGQLGTMPSTYSTLFLSGQGLAGIFAALAMLMSMASGVDAQTSALGYFITPCVGILMSIVCYLSLPHLKFARYYLAKKPSQAQRQELETKAELLQSDEKNEIPNSPQKAALPLDLDPEKEPEMEPEEPQKPGTPSVFIVFRKIWRTALCLVLVFAVTLSVFPAITAMVTSSTGPGKWSQFFNPICCFLLFNVMDCLGRSLTSYFLWPDEDSRLLPLLVCLRVLFVPLFMLCHVPERSRLPILFPQDAYFVTFMLLFAVSNGYLVSLTMCLAPRSGGGGAVRRARELGGGLLCEGGQPERVRLPASPALALSRPHWCHLSDQVLTAELALGQEPGAGGRGWKGSCPTE</sequence>
<keyword evidence="7 9" id="KW-0472">Membrane</keyword>
<accession>A0A4X1TSJ5</accession>
<evidence type="ECO:0000256" key="1">
    <source>
        <dbReference type="ARBA" id="ARBA00004424"/>
    </source>
</evidence>
<dbReference type="PRINTS" id="PR01130">
    <property type="entry name" value="DERENTRNSPRT"/>
</dbReference>
<evidence type="ECO:0000256" key="3">
    <source>
        <dbReference type="ARBA" id="ARBA00007965"/>
    </source>
</evidence>